<proteinExistence type="predicted"/>
<reference evidence="1 2" key="1">
    <citation type="submission" date="2016-10" db="EMBL/GenBank/DDBJ databases">
        <authorList>
            <person name="de Groot N.N."/>
        </authorList>
    </citation>
    <scope>NUCLEOTIDE SEQUENCE [LARGE SCALE GENOMIC DNA]</scope>
    <source>
        <strain evidence="1 2">DSM 8423</strain>
    </source>
</reference>
<name>A0A1H7V6R8_9BACT</name>
<dbReference type="CDD" id="cd22231">
    <property type="entry name" value="RHH_NikR_HicB-like"/>
    <property type="match status" value="1"/>
</dbReference>
<evidence type="ECO:0000313" key="2">
    <source>
        <dbReference type="Proteomes" id="UP000198744"/>
    </source>
</evidence>
<accession>A0A1H7V6R8</accession>
<gene>
    <name evidence="1" type="ORF">SAMN04489760_10346</name>
</gene>
<dbReference type="EMBL" id="FOBS01000003">
    <property type="protein sequence ID" value="SEM04598.1"/>
    <property type="molecule type" value="Genomic_DNA"/>
</dbReference>
<dbReference type="Proteomes" id="UP000198744">
    <property type="component" value="Unassembled WGS sequence"/>
</dbReference>
<dbReference type="AlphaFoldDB" id="A0A1H7V6R8"/>
<dbReference type="STRING" id="43775.SAMN04489760_10346"/>
<dbReference type="RefSeq" id="WP_237671671.1">
    <property type="nucleotide sequence ID" value="NZ_FOBS01000003.1"/>
</dbReference>
<evidence type="ECO:0008006" key="3">
    <source>
        <dbReference type="Google" id="ProtNLM"/>
    </source>
</evidence>
<evidence type="ECO:0000313" key="1">
    <source>
        <dbReference type="EMBL" id="SEM04598.1"/>
    </source>
</evidence>
<sequence>MKKKEGIITFKVNEDLLEIIKSIPNRSEFIRAAIMTALENVCPLCSGTGMLTPKQKEHWDIFAEHHAVKKCEDCQELFIECTRVENK</sequence>
<protein>
    <recommendedName>
        <fullName evidence="3">CopG family transcriptional regulator</fullName>
    </recommendedName>
</protein>
<organism evidence="1 2">
    <name type="scientific">Syntrophus gentianae</name>
    <dbReference type="NCBI Taxonomy" id="43775"/>
    <lineage>
        <taxon>Bacteria</taxon>
        <taxon>Pseudomonadati</taxon>
        <taxon>Thermodesulfobacteriota</taxon>
        <taxon>Syntrophia</taxon>
        <taxon>Syntrophales</taxon>
        <taxon>Syntrophaceae</taxon>
        <taxon>Syntrophus</taxon>
    </lineage>
</organism>
<keyword evidence="2" id="KW-1185">Reference proteome</keyword>